<feature type="compositionally biased region" description="Basic and acidic residues" evidence="1">
    <location>
        <begin position="21"/>
        <end position="30"/>
    </location>
</feature>
<gene>
    <name evidence="2" type="ORF">HMPREF0731_4537</name>
</gene>
<feature type="region of interest" description="Disordered" evidence="1">
    <location>
        <begin position="1"/>
        <end position="41"/>
    </location>
</feature>
<proteinExistence type="predicted"/>
<reference evidence="2 3" key="1">
    <citation type="submission" date="2010-04" db="EMBL/GenBank/DDBJ databases">
        <authorList>
            <person name="Qin X."/>
            <person name="Bachman B."/>
            <person name="Battles P."/>
            <person name="Bell A."/>
            <person name="Bess C."/>
            <person name="Bickham C."/>
            <person name="Chaboub L."/>
            <person name="Chen D."/>
            <person name="Coyle M."/>
            <person name="Deiros D.R."/>
            <person name="Dinh H."/>
            <person name="Forbes L."/>
            <person name="Fowler G."/>
            <person name="Francisco L."/>
            <person name="Fu Q."/>
            <person name="Gubbala S."/>
            <person name="Hale W."/>
            <person name="Han Y."/>
            <person name="Hemphill L."/>
            <person name="Highlander S.K."/>
            <person name="Hirani K."/>
            <person name="Hogues M."/>
            <person name="Jackson L."/>
            <person name="Jakkamsetti A."/>
            <person name="Javaid M."/>
            <person name="Jiang H."/>
            <person name="Korchina V."/>
            <person name="Kovar C."/>
            <person name="Lara F."/>
            <person name="Lee S."/>
            <person name="Mata R."/>
            <person name="Mathew T."/>
            <person name="Moen C."/>
            <person name="Morales K."/>
            <person name="Munidasa M."/>
            <person name="Nazareth L."/>
            <person name="Ngo R."/>
            <person name="Nguyen L."/>
            <person name="Okwuonu G."/>
            <person name="Ongeri F."/>
            <person name="Patil S."/>
            <person name="Petrosino J."/>
            <person name="Pham C."/>
            <person name="Pham P."/>
            <person name="Pu L.-L."/>
            <person name="Puazo M."/>
            <person name="Raj R."/>
            <person name="Reid J."/>
            <person name="Rouhana J."/>
            <person name="Saada N."/>
            <person name="Shang Y."/>
            <person name="Simmons D."/>
            <person name="Thornton R."/>
            <person name="Warren J."/>
            <person name="Weissenberger G."/>
            <person name="Zhang J."/>
            <person name="Zhang L."/>
            <person name="Zhou C."/>
            <person name="Zhu D."/>
            <person name="Muzny D."/>
            <person name="Worley K."/>
            <person name="Gibbs R."/>
        </authorList>
    </citation>
    <scope>NUCLEOTIDE SEQUENCE [LARGE SCALE GENOMIC DNA]</scope>
    <source>
        <strain evidence="2 3">ATCC 49957</strain>
    </source>
</reference>
<protein>
    <submittedName>
        <fullName evidence="2">Uncharacterized protein</fullName>
    </submittedName>
</protein>
<organism evidence="2 3">
    <name type="scientific">Pseudoroseomonas cervicalis ATCC 49957</name>
    <dbReference type="NCBI Taxonomy" id="525371"/>
    <lineage>
        <taxon>Bacteria</taxon>
        <taxon>Pseudomonadati</taxon>
        <taxon>Pseudomonadota</taxon>
        <taxon>Alphaproteobacteria</taxon>
        <taxon>Acetobacterales</taxon>
        <taxon>Roseomonadaceae</taxon>
        <taxon>Roseomonas</taxon>
    </lineage>
</organism>
<dbReference type="HOGENOM" id="CLU_3275977_0_0_5"/>
<sequence length="41" mass="4496">MWRVPSRQAPGRATGAVPGKRPADRARGSDMHLSTIMHRAI</sequence>
<comment type="caution">
    <text evidence="2">The sequence shown here is derived from an EMBL/GenBank/DDBJ whole genome shotgun (WGS) entry which is preliminary data.</text>
</comment>
<dbReference type="AlphaFoldDB" id="D5RTX5"/>
<name>D5RTX5_9PROT</name>
<evidence type="ECO:0000313" key="2">
    <source>
        <dbReference type="EMBL" id="EFH09243.1"/>
    </source>
</evidence>
<dbReference type="EMBL" id="ADVL01000868">
    <property type="protein sequence ID" value="EFH09243.1"/>
    <property type="molecule type" value="Genomic_DNA"/>
</dbReference>
<accession>D5RTX5</accession>
<keyword evidence="3" id="KW-1185">Reference proteome</keyword>
<evidence type="ECO:0000256" key="1">
    <source>
        <dbReference type="SAM" id="MobiDB-lite"/>
    </source>
</evidence>
<evidence type="ECO:0000313" key="3">
    <source>
        <dbReference type="Proteomes" id="UP000005324"/>
    </source>
</evidence>
<dbReference type="Proteomes" id="UP000005324">
    <property type="component" value="Unassembled WGS sequence"/>
</dbReference>